<sequence>MDLIHAEIEPANENDLAFVRKGHRDKDKLRRLNVMVKPQALIVHPESPDHALTGLVSIC</sequence>
<organism evidence="1 2">
    <name type="scientific">Hufsiella ginkgonis</name>
    <dbReference type="NCBI Taxonomy" id="2695274"/>
    <lineage>
        <taxon>Bacteria</taxon>
        <taxon>Pseudomonadati</taxon>
        <taxon>Bacteroidota</taxon>
        <taxon>Sphingobacteriia</taxon>
        <taxon>Sphingobacteriales</taxon>
        <taxon>Sphingobacteriaceae</taxon>
        <taxon>Hufsiella</taxon>
    </lineage>
</organism>
<reference evidence="1 2" key="1">
    <citation type="submission" date="2019-11" db="EMBL/GenBank/DDBJ databases">
        <title>Pedobacter sp. HMF7056 Genome sequencing and assembly.</title>
        <authorList>
            <person name="Kang H."/>
            <person name="Kim H."/>
            <person name="Joh K."/>
        </authorList>
    </citation>
    <scope>NUCLEOTIDE SEQUENCE [LARGE SCALE GENOMIC DNA]</scope>
    <source>
        <strain evidence="1 2">HMF7056</strain>
    </source>
</reference>
<gene>
    <name evidence="1" type="ORF">GS398_09045</name>
</gene>
<evidence type="ECO:0000313" key="1">
    <source>
        <dbReference type="EMBL" id="MXV15447.1"/>
    </source>
</evidence>
<dbReference type="Proteomes" id="UP000451233">
    <property type="component" value="Unassembled WGS sequence"/>
</dbReference>
<accession>A0A7K1XX87</accession>
<evidence type="ECO:0000313" key="2">
    <source>
        <dbReference type="Proteomes" id="UP000451233"/>
    </source>
</evidence>
<dbReference type="RefSeq" id="WP_160906442.1">
    <property type="nucleotide sequence ID" value="NZ_WVHS01000002.1"/>
</dbReference>
<proteinExistence type="predicted"/>
<dbReference type="EMBL" id="WVHS01000002">
    <property type="protein sequence ID" value="MXV15447.1"/>
    <property type="molecule type" value="Genomic_DNA"/>
</dbReference>
<dbReference type="AlphaFoldDB" id="A0A7K1XX87"/>
<name>A0A7K1XX87_9SPHI</name>
<protein>
    <submittedName>
        <fullName evidence="1">Uncharacterized protein</fullName>
    </submittedName>
</protein>
<comment type="caution">
    <text evidence="1">The sequence shown here is derived from an EMBL/GenBank/DDBJ whole genome shotgun (WGS) entry which is preliminary data.</text>
</comment>
<keyword evidence="2" id="KW-1185">Reference proteome</keyword>